<dbReference type="EMBL" id="SMFV01000003">
    <property type="protein sequence ID" value="TCK04686.1"/>
    <property type="molecule type" value="Genomic_DNA"/>
</dbReference>
<dbReference type="RefSeq" id="WP_132526628.1">
    <property type="nucleotide sequence ID" value="NZ_SMFV01000003.1"/>
</dbReference>
<proteinExistence type="predicted"/>
<organism evidence="1 2">
    <name type="scientific">Phorcysia thermohydrogeniphila</name>
    <dbReference type="NCBI Taxonomy" id="936138"/>
    <lineage>
        <taxon>Bacteria</taxon>
        <taxon>Pseudomonadati</taxon>
        <taxon>Aquificota</taxon>
        <taxon>Aquificia</taxon>
        <taxon>Desulfurobacteriales</taxon>
        <taxon>Desulfurobacteriaceae</taxon>
        <taxon>Phorcysia</taxon>
    </lineage>
</organism>
<reference evidence="1 2" key="1">
    <citation type="submission" date="2019-03" db="EMBL/GenBank/DDBJ databases">
        <title>Genomic Encyclopedia of Archaeal and Bacterial Type Strains, Phase II (KMG-II): from individual species to whole genera.</title>
        <authorList>
            <person name="Goeker M."/>
        </authorList>
    </citation>
    <scope>NUCLEOTIDE SEQUENCE [LARGE SCALE GENOMIC DNA]</scope>
    <source>
        <strain evidence="1 2">DSM 24425</strain>
    </source>
</reference>
<evidence type="ECO:0000313" key="1">
    <source>
        <dbReference type="EMBL" id="TCK04686.1"/>
    </source>
</evidence>
<dbReference type="Proteomes" id="UP000295777">
    <property type="component" value="Unassembled WGS sequence"/>
</dbReference>
<evidence type="ECO:0000313" key="2">
    <source>
        <dbReference type="Proteomes" id="UP000295777"/>
    </source>
</evidence>
<dbReference type="AlphaFoldDB" id="A0A4V6NCX9"/>
<accession>A0A4V6NCX9</accession>
<protein>
    <submittedName>
        <fullName evidence="1">Uncharacterized protein</fullName>
    </submittedName>
</protein>
<dbReference type="OrthoDB" id="15481at2"/>
<comment type="caution">
    <text evidence="1">The sequence shown here is derived from an EMBL/GenBank/DDBJ whole genome shotgun (WGS) entry which is preliminary data.</text>
</comment>
<sequence>MGILLFLVLFLIFVFLVMPRFTGGRKTVEVRGLDGSVLGFSEEGVSWFKDGRFRFFRSSEIKRFSVERLENDVYELKIDDGREIITVPVSGRELQKLFTRSDTGYTPAFPWLGTVLGALTGFLVADMIADSVHAAVHEEEKQDIGEQETIEDKVSQDFEENIADYDSDFDYGDFFDGDI</sequence>
<gene>
    <name evidence="1" type="ORF">CLV27_1119</name>
</gene>
<name>A0A4V6NCX9_9BACT</name>
<keyword evidence="2" id="KW-1185">Reference proteome</keyword>